<feature type="domain" description="Carbohydrate kinase FGGY N-terminal" evidence="9">
    <location>
        <begin position="12"/>
        <end position="256"/>
    </location>
</feature>
<reference evidence="11 12" key="1">
    <citation type="submission" date="2024-03" db="EMBL/GenBank/DDBJ databases">
        <title>Draft genome sequence of Pseudonocardia nematodicida JCM 31783.</title>
        <authorList>
            <person name="Butdee W."/>
            <person name="Duangmal K."/>
        </authorList>
    </citation>
    <scope>NUCLEOTIDE SEQUENCE [LARGE SCALE GENOMIC DNA]</scope>
    <source>
        <strain evidence="11 12">JCM 31783</strain>
    </source>
</reference>
<evidence type="ECO:0000256" key="6">
    <source>
        <dbReference type="ARBA" id="ARBA00022840"/>
    </source>
</evidence>
<dbReference type="GO" id="GO:0004370">
    <property type="term" value="F:glycerol kinase activity"/>
    <property type="evidence" value="ECO:0007669"/>
    <property type="project" value="UniProtKB-EC"/>
</dbReference>
<dbReference type="Pfam" id="PF02782">
    <property type="entry name" value="FGGY_C"/>
    <property type="match status" value="1"/>
</dbReference>
<evidence type="ECO:0000256" key="3">
    <source>
        <dbReference type="ARBA" id="ARBA00022741"/>
    </source>
</evidence>
<dbReference type="InterPro" id="IPR005999">
    <property type="entry name" value="Glycerol_kin"/>
</dbReference>
<dbReference type="Gene3D" id="3.30.420.40">
    <property type="match status" value="2"/>
</dbReference>
<evidence type="ECO:0000256" key="4">
    <source>
        <dbReference type="ARBA" id="ARBA00022777"/>
    </source>
</evidence>
<keyword evidence="12" id="KW-1185">Reference proteome</keyword>
<dbReference type="SUPFAM" id="SSF53067">
    <property type="entry name" value="Actin-like ATPase domain"/>
    <property type="match status" value="2"/>
</dbReference>
<evidence type="ECO:0000259" key="9">
    <source>
        <dbReference type="Pfam" id="PF00370"/>
    </source>
</evidence>
<evidence type="ECO:0000256" key="5">
    <source>
        <dbReference type="ARBA" id="ARBA00022798"/>
    </source>
</evidence>
<keyword evidence="4 8" id="KW-0418">Kinase</keyword>
<dbReference type="InterPro" id="IPR043129">
    <property type="entry name" value="ATPase_NBD"/>
</dbReference>
<evidence type="ECO:0000313" key="12">
    <source>
        <dbReference type="Proteomes" id="UP001494902"/>
    </source>
</evidence>
<name>A0ABV1KI26_9PSEU</name>
<keyword evidence="3" id="KW-0547">Nucleotide-binding</keyword>
<dbReference type="PROSITE" id="PS00445">
    <property type="entry name" value="FGGY_KINASES_2"/>
    <property type="match status" value="1"/>
</dbReference>
<feature type="domain" description="Carbohydrate kinase FGGY C-terminal" evidence="10">
    <location>
        <begin position="265"/>
        <end position="454"/>
    </location>
</feature>
<dbReference type="InterPro" id="IPR018485">
    <property type="entry name" value="FGGY_C"/>
</dbReference>
<evidence type="ECO:0000256" key="2">
    <source>
        <dbReference type="ARBA" id="ARBA00022679"/>
    </source>
</evidence>
<dbReference type="RefSeq" id="WP_349301185.1">
    <property type="nucleotide sequence ID" value="NZ_JBEDNQ010000013.1"/>
</dbReference>
<evidence type="ECO:0000256" key="8">
    <source>
        <dbReference type="RuleBase" id="RU003733"/>
    </source>
</evidence>
<evidence type="ECO:0000256" key="7">
    <source>
        <dbReference type="ARBA" id="ARBA00043149"/>
    </source>
</evidence>
<dbReference type="NCBIfam" id="TIGR01311">
    <property type="entry name" value="glycerol_kin"/>
    <property type="match status" value="1"/>
</dbReference>
<comment type="caution">
    <text evidence="11">The sequence shown here is derived from an EMBL/GenBank/DDBJ whole genome shotgun (WGS) entry which is preliminary data.</text>
</comment>
<keyword evidence="5" id="KW-0319">Glycerol metabolism</keyword>
<dbReference type="CDD" id="cd07769">
    <property type="entry name" value="ASKHA_NBD_FGGY_GK"/>
    <property type="match status" value="1"/>
</dbReference>
<dbReference type="EMBL" id="JBEDNQ010000013">
    <property type="protein sequence ID" value="MEQ3554112.1"/>
    <property type="molecule type" value="Genomic_DNA"/>
</dbReference>
<dbReference type="InterPro" id="IPR018483">
    <property type="entry name" value="Carb_kinase_FGGY_CS"/>
</dbReference>
<accession>A0ABV1KI26</accession>
<dbReference type="PIRSF" id="PIRSF000538">
    <property type="entry name" value="GlpK"/>
    <property type="match status" value="1"/>
</dbReference>
<dbReference type="InterPro" id="IPR018484">
    <property type="entry name" value="FGGY_N"/>
</dbReference>
<dbReference type="InterPro" id="IPR000577">
    <property type="entry name" value="Carb_kinase_FGGY"/>
</dbReference>
<dbReference type="Proteomes" id="UP001494902">
    <property type="component" value="Unassembled WGS sequence"/>
</dbReference>
<sequence length="505" mass="54308">MTASIPVSERVVAAIDQGTTSTRCLLFTRSGRMVAVAQREHRQFFPSPGRAEHDADEIWRAVTRVVPAALRRAGLGPENVAALGIANQRETTVIWNRHTGIPLARAITWQDTRTDAIVADLAGDAGLYSRVSGLGPATYFAGPRLQWLLDHVPGARAGAERGDVLFGTMESWLIWKLTGGPDGGVHVSDVTNASRTMLMDLRTLEWSPRLCAALRVPEAMLPRIVPNAQVYGTCTGLLPGVPVAGALGDQQAALVGQTCFAPGEAKCTYGTGAFLLKNTGSRIAGSEHGLIPTVGYLFGDRPVYALEGSIAVTGSLVRWFRDALGMISTAARIETLAMSVPDNGGCYVVPAFSGLYAPHWYPDARGVIVGLTSYIHRGHLARAVLEATAWQTREVLDAMNADSGLPVTGLRVDGGMTANHLLMQCVADVLDLTVERPLGSEAVSLGAAYAAGLAVGYWPDPEVLRRNWHRAAAWEPAMDPKRRAREHDNWRRAVERSTGWARAEP</sequence>
<evidence type="ECO:0000256" key="1">
    <source>
        <dbReference type="ARBA" id="ARBA00009156"/>
    </source>
</evidence>
<evidence type="ECO:0000313" key="11">
    <source>
        <dbReference type="EMBL" id="MEQ3554112.1"/>
    </source>
</evidence>
<protein>
    <recommendedName>
        <fullName evidence="7">ATP:glycerol 3-phosphotransferase</fullName>
    </recommendedName>
</protein>
<keyword evidence="2 8" id="KW-0808">Transferase</keyword>
<proteinExistence type="inferred from homology"/>
<keyword evidence="6" id="KW-0067">ATP-binding</keyword>
<dbReference type="PANTHER" id="PTHR10196">
    <property type="entry name" value="SUGAR KINASE"/>
    <property type="match status" value="1"/>
</dbReference>
<dbReference type="NCBIfam" id="NF000756">
    <property type="entry name" value="PRK00047.1"/>
    <property type="match status" value="1"/>
</dbReference>
<comment type="similarity">
    <text evidence="1 8">Belongs to the FGGY kinase family.</text>
</comment>
<evidence type="ECO:0000259" key="10">
    <source>
        <dbReference type="Pfam" id="PF02782"/>
    </source>
</evidence>
<dbReference type="PANTHER" id="PTHR10196:SF69">
    <property type="entry name" value="GLYCEROL KINASE"/>
    <property type="match status" value="1"/>
</dbReference>
<dbReference type="Pfam" id="PF00370">
    <property type="entry name" value="FGGY_N"/>
    <property type="match status" value="1"/>
</dbReference>
<organism evidence="11 12">
    <name type="scientific">Pseudonocardia nematodicida</name>
    <dbReference type="NCBI Taxonomy" id="1206997"/>
    <lineage>
        <taxon>Bacteria</taxon>
        <taxon>Bacillati</taxon>
        <taxon>Actinomycetota</taxon>
        <taxon>Actinomycetes</taxon>
        <taxon>Pseudonocardiales</taxon>
        <taxon>Pseudonocardiaceae</taxon>
        <taxon>Pseudonocardia</taxon>
    </lineage>
</organism>
<gene>
    <name evidence="11" type="primary">glpK</name>
    <name evidence="11" type="ORF">WIS52_26900</name>
</gene>